<dbReference type="EMBL" id="FMZZ01000004">
    <property type="protein sequence ID" value="SDC77614.1"/>
    <property type="molecule type" value="Genomic_DNA"/>
</dbReference>
<dbReference type="InterPro" id="IPR025565">
    <property type="entry name" value="DUF4328"/>
</dbReference>
<dbReference type="Pfam" id="PF14219">
    <property type="entry name" value="DUF4328"/>
    <property type="match status" value="1"/>
</dbReference>
<sequence length="299" mass="32050">MPPSPRFEWVATPPPGVGTPIAPRPRAPYLGPPAYRTPPRWGFPALAWRWPTSVPGIAESREEAIERVRGRARLAVSALWVLTVVTVLAAGAEVWRYILLLRSRTSALSGETVRFSDSLVVTGSVLAIAGGLIATGTVLSWLFVARRAAADAAGYDPARPDWHIVPGLLVPGLNLVVPGAMLAELEHAVLRRQAEARPTPTPLVRWWWAAWAAGGLLFAATIAWRFRDSVQAQADGVLLTATTNLAAAVVATLTALVITRLSTLLAPLDPTTLHLMRVIRVDGAPEPPLRATRPAGSTR</sequence>
<dbReference type="RefSeq" id="WP_091449879.1">
    <property type="nucleotide sequence ID" value="NZ_FMZZ01000004.1"/>
</dbReference>
<keyword evidence="4" id="KW-1185">Reference proteome</keyword>
<feature type="transmembrane region" description="Helical" evidence="1">
    <location>
        <begin position="78"/>
        <end position="98"/>
    </location>
</feature>
<dbReference type="STRING" id="1271860.SAMN05216174_104219"/>
<reference evidence="4" key="1">
    <citation type="submission" date="2016-10" db="EMBL/GenBank/DDBJ databases">
        <authorList>
            <person name="Varghese N."/>
            <person name="Submissions S."/>
        </authorList>
    </citation>
    <scope>NUCLEOTIDE SEQUENCE [LARGE SCALE GENOMIC DNA]</scope>
    <source>
        <strain evidence="4">IBRC-M 10403</strain>
    </source>
</reference>
<feature type="transmembrane region" description="Helical" evidence="1">
    <location>
        <begin position="206"/>
        <end position="226"/>
    </location>
</feature>
<evidence type="ECO:0000313" key="4">
    <source>
        <dbReference type="Proteomes" id="UP000199501"/>
    </source>
</evidence>
<protein>
    <recommendedName>
        <fullName evidence="2">DUF4328 domain-containing protein</fullName>
    </recommendedName>
</protein>
<dbReference type="Proteomes" id="UP000199501">
    <property type="component" value="Unassembled WGS sequence"/>
</dbReference>
<gene>
    <name evidence="3" type="ORF">SAMN05216174_104219</name>
</gene>
<proteinExistence type="predicted"/>
<feature type="transmembrane region" description="Helical" evidence="1">
    <location>
        <begin position="119"/>
        <end position="144"/>
    </location>
</feature>
<feature type="transmembrane region" description="Helical" evidence="1">
    <location>
        <begin position="164"/>
        <end position="185"/>
    </location>
</feature>
<name>A0A1G6PDH0_9PSEU</name>
<keyword evidence="1" id="KW-1133">Transmembrane helix</keyword>
<accession>A0A1G6PDH0</accession>
<evidence type="ECO:0000313" key="3">
    <source>
        <dbReference type="EMBL" id="SDC77614.1"/>
    </source>
</evidence>
<keyword evidence="1" id="KW-0812">Transmembrane</keyword>
<feature type="domain" description="DUF4328" evidence="2">
    <location>
        <begin position="104"/>
        <end position="262"/>
    </location>
</feature>
<evidence type="ECO:0000259" key="2">
    <source>
        <dbReference type="Pfam" id="PF14219"/>
    </source>
</evidence>
<keyword evidence="1" id="KW-0472">Membrane</keyword>
<dbReference type="OrthoDB" id="3689403at2"/>
<organism evidence="3 4">
    <name type="scientific">Actinokineospora iranica</name>
    <dbReference type="NCBI Taxonomy" id="1271860"/>
    <lineage>
        <taxon>Bacteria</taxon>
        <taxon>Bacillati</taxon>
        <taxon>Actinomycetota</taxon>
        <taxon>Actinomycetes</taxon>
        <taxon>Pseudonocardiales</taxon>
        <taxon>Pseudonocardiaceae</taxon>
        <taxon>Actinokineospora</taxon>
    </lineage>
</organism>
<dbReference type="AlphaFoldDB" id="A0A1G6PDH0"/>
<evidence type="ECO:0000256" key="1">
    <source>
        <dbReference type="SAM" id="Phobius"/>
    </source>
</evidence>
<feature type="transmembrane region" description="Helical" evidence="1">
    <location>
        <begin position="238"/>
        <end position="258"/>
    </location>
</feature>